<evidence type="ECO:0000313" key="3">
    <source>
        <dbReference type="Proteomes" id="UP000636709"/>
    </source>
</evidence>
<name>A0A835ASP2_9POAL</name>
<keyword evidence="3" id="KW-1185">Reference proteome</keyword>
<dbReference type="AlphaFoldDB" id="A0A835ASP2"/>
<evidence type="ECO:0000256" key="1">
    <source>
        <dbReference type="SAM" id="MobiDB-lite"/>
    </source>
</evidence>
<dbReference type="EMBL" id="JACEFO010002299">
    <property type="protein sequence ID" value="KAF8667533.1"/>
    <property type="molecule type" value="Genomic_DNA"/>
</dbReference>
<accession>A0A835ASP2</accession>
<dbReference type="Proteomes" id="UP000636709">
    <property type="component" value="Unassembled WGS sequence"/>
</dbReference>
<gene>
    <name evidence="2" type="ORF">HU200_052731</name>
</gene>
<organism evidence="2 3">
    <name type="scientific">Digitaria exilis</name>
    <dbReference type="NCBI Taxonomy" id="1010633"/>
    <lineage>
        <taxon>Eukaryota</taxon>
        <taxon>Viridiplantae</taxon>
        <taxon>Streptophyta</taxon>
        <taxon>Embryophyta</taxon>
        <taxon>Tracheophyta</taxon>
        <taxon>Spermatophyta</taxon>
        <taxon>Magnoliopsida</taxon>
        <taxon>Liliopsida</taxon>
        <taxon>Poales</taxon>
        <taxon>Poaceae</taxon>
        <taxon>PACMAD clade</taxon>
        <taxon>Panicoideae</taxon>
        <taxon>Panicodae</taxon>
        <taxon>Paniceae</taxon>
        <taxon>Anthephorinae</taxon>
        <taxon>Digitaria</taxon>
    </lineage>
</organism>
<dbReference type="OrthoDB" id="692523at2759"/>
<proteinExistence type="predicted"/>
<protein>
    <submittedName>
        <fullName evidence="2">Uncharacterized protein</fullName>
    </submittedName>
</protein>
<feature type="region of interest" description="Disordered" evidence="1">
    <location>
        <begin position="1"/>
        <end position="25"/>
    </location>
</feature>
<sequence>MVIVRRRGSGTRVLGGGAARDANTNSKWRHHGRLLEDEVAAEELLGGGEGSIGYGALDKDRAGCQSSSQCAGKGGVGSYTRPCTYKDHCPQ</sequence>
<reference evidence="2" key="1">
    <citation type="submission" date="2020-07" db="EMBL/GenBank/DDBJ databases">
        <title>Genome sequence and genetic diversity analysis of an under-domesticated orphan crop, white fonio (Digitaria exilis).</title>
        <authorList>
            <person name="Bennetzen J.L."/>
            <person name="Chen S."/>
            <person name="Ma X."/>
            <person name="Wang X."/>
            <person name="Yssel A.E.J."/>
            <person name="Chaluvadi S.R."/>
            <person name="Johnson M."/>
            <person name="Gangashetty P."/>
            <person name="Hamidou F."/>
            <person name="Sanogo M.D."/>
            <person name="Zwaenepoel A."/>
            <person name="Wallace J."/>
            <person name="Van De Peer Y."/>
            <person name="Van Deynze A."/>
        </authorList>
    </citation>
    <scope>NUCLEOTIDE SEQUENCE</scope>
    <source>
        <tissue evidence="2">Leaves</tissue>
    </source>
</reference>
<evidence type="ECO:0000313" key="2">
    <source>
        <dbReference type="EMBL" id="KAF8667533.1"/>
    </source>
</evidence>
<comment type="caution">
    <text evidence="2">The sequence shown here is derived from an EMBL/GenBank/DDBJ whole genome shotgun (WGS) entry which is preliminary data.</text>
</comment>